<organism evidence="4 5">
    <name type="scientific">Ralstonia pickettii</name>
    <name type="common">Burkholderia pickettii</name>
    <dbReference type="NCBI Taxonomy" id="329"/>
    <lineage>
        <taxon>Bacteria</taxon>
        <taxon>Pseudomonadati</taxon>
        <taxon>Pseudomonadota</taxon>
        <taxon>Betaproteobacteria</taxon>
        <taxon>Burkholderiales</taxon>
        <taxon>Burkholderiaceae</taxon>
        <taxon>Ralstonia</taxon>
    </lineage>
</organism>
<proteinExistence type="predicted"/>
<dbReference type="OrthoDB" id="9804310at2"/>
<dbReference type="PANTHER" id="PTHR43187">
    <property type="entry name" value="GLUTAMINE AMIDOTRANSFERASE DUG3-RELATED"/>
    <property type="match status" value="1"/>
</dbReference>
<dbReference type="InterPro" id="IPR029055">
    <property type="entry name" value="Ntn_hydrolases_N"/>
</dbReference>
<feature type="domain" description="Glutamine amidotransferase type-2" evidence="3">
    <location>
        <begin position="2"/>
        <end position="297"/>
    </location>
</feature>
<feature type="region of interest" description="Disordered" evidence="2">
    <location>
        <begin position="278"/>
        <end position="297"/>
    </location>
</feature>
<dbReference type="InterPro" id="IPR052373">
    <property type="entry name" value="Gamma-glu_amide_hydrolase"/>
</dbReference>
<evidence type="ECO:0000256" key="2">
    <source>
        <dbReference type="SAM" id="MobiDB-lite"/>
    </source>
</evidence>
<dbReference type="EMBL" id="PKQE01000010">
    <property type="protein sequence ID" value="PLC39762.1"/>
    <property type="molecule type" value="Genomic_DNA"/>
</dbReference>
<sequence>MCRWLAYSGNPIQMETVLFRPRHSLIDQSLRSRLGGETTTNGDGFGIGWYGRYSEVPFRYRCLHPAWNDTNLREAARAIRSSMFIAHVRAATDTPAQETNCHPFRYGRWLFAHNGLIREYPMLRRALMMEVAPELFRWIEGSTDSEVMFFLALSFGLDRDPRGALEQMVGLIEDIGHRHGVEYPLNMTVCATDGVQIVAARYSSEGESRSLFHSTSFKHLHQLYPDSAAIEDAGDGAFLVLSEPLVDLPGAWAEIPEETVVIVKGGVVEHHRFVPRKPGPTGFDLPANQASYGREVG</sequence>
<dbReference type="AlphaFoldDB" id="A0A2N4TJ72"/>
<dbReference type="Proteomes" id="UP000234456">
    <property type="component" value="Unassembled WGS sequence"/>
</dbReference>
<keyword evidence="1 4" id="KW-0315">Glutamine amidotransferase</keyword>
<dbReference type="Pfam" id="PF13230">
    <property type="entry name" value="GATase_4"/>
    <property type="match status" value="1"/>
</dbReference>
<evidence type="ECO:0000313" key="5">
    <source>
        <dbReference type="Proteomes" id="UP000234456"/>
    </source>
</evidence>
<dbReference type="Gene3D" id="3.60.20.10">
    <property type="entry name" value="Glutamine Phosphoribosylpyrophosphate, subunit 1, domain 1"/>
    <property type="match status" value="1"/>
</dbReference>
<comment type="caution">
    <text evidence="4">The sequence shown here is derived from an EMBL/GenBank/DDBJ whole genome shotgun (WGS) entry which is preliminary data.</text>
</comment>
<dbReference type="GO" id="GO:0016740">
    <property type="term" value="F:transferase activity"/>
    <property type="evidence" value="ECO:0007669"/>
    <property type="project" value="UniProtKB-KW"/>
</dbReference>
<dbReference type="CDD" id="cd01908">
    <property type="entry name" value="YafJ"/>
    <property type="match status" value="1"/>
</dbReference>
<dbReference type="PROSITE" id="PS51278">
    <property type="entry name" value="GATASE_TYPE_2"/>
    <property type="match status" value="1"/>
</dbReference>
<accession>A0A2N4TJ72</accession>
<evidence type="ECO:0000256" key="1">
    <source>
        <dbReference type="ARBA" id="ARBA00022962"/>
    </source>
</evidence>
<evidence type="ECO:0000313" key="4">
    <source>
        <dbReference type="EMBL" id="PLC39762.1"/>
    </source>
</evidence>
<dbReference type="RefSeq" id="WP_102067664.1">
    <property type="nucleotide sequence ID" value="NZ_PKQE01000010.1"/>
</dbReference>
<dbReference type="PANTHER" id="PTHR43187:SF1">
    <property type="entry name" value="GLUTAMINE AMIDOTRANSFERASE DUG3-RELATED"/>
    <property type="match status" value="1"/>
</dbReference>
<dbReference type="InterPro" id="IPR026869">
    <property type="entry name" value="EgtC-like"/>
</dbReference>
<dbReference type="SUPFAM" id="SSF56235">
    <property type="entry name" value="N-terminal nucleophile aminohydrolases (Ntn hydrolases)"/>
    <property type="match status" value="1"/>
</dbReference>
<dbReference type="InterPro" id="IPR017932">
    <property type="entry name" value="GATase_2_dom"/>
</dbReference>
<name>A0A2N4TJ72_RALPI</name>
<keyword evidence="4" id="KW-0808">Transferase</keyword>
<evidence type="ECO:0000259" key="3">
    <source>
        <dbReference type="PROSITE" id="PS51278"/>
    </source>
</evidence>
<gene>
    <name evidence="4" type="ORF">C0Q88_25490</name>
</gene>
<reference evidence="4 5" key="1">
    <citation type="submission" date="2017-12" db="EMBL/GenBank/DDBJ databases">
        <title>Draft genome sequence of Ralstonia pickettii 52.</title>
        <authorList>
            <person name="Zheng B."/>
        </authorList>
    </citation>
    <scope>NUCLEOTIDE SEQUENCE [LARGE SCALE GENOMIC DNA]</scope>
    <source>
        <strain evidence="4 5">52</strain>
    </source>
</reference>
<protein>
    <submittedName>
        <fullName evidence="4">Class II glutamine amidotransferase</fullName>
    </submittedName>
</protein>